<evidence type="ECO:0000313" key="5">
    <source>
        <dbReference type="EMBL" id="NEV11412.1"/>
    </source>
</evidence>
<dbReference type="InterPro" id="IPR036291">
    <property type="entry name" value="NAD(P)-bd_dom_sf"/>
</dbReference>
<evidence type="ECO:0000256" key="1">
    <source>
        <dbReference type="ARBA" id="ARBA00009080"/>
    </source>
</evidence>
<reference evidence="5 6" key="1">
    <citation type="submission" date="2020-02" db="EMBL/GenBank/DDBJ databases">
        <title>Draft genome sequence of Rhizobium tropici.</title>
        <authorList>
            <person name="Khayi S."/>
            <person name="Jemo M."/>
        </authorList>
    </citation>
    <scope>NUCLEOTIDE SEQUENCE [LARGE SCALE GENOMIC DNA]</scope>
    <source>
        <strain evidence="5 6">A12</strain>
        <plasmid evidence="5">pA12a</plasmid>
    </source>
</reference>
<evidence type="ECO:0000259" key="4">
    <source>
        <dbReference type="Pfam" id="PF14833"/>
    </source>
</evidence>
<gene>
    <name evidence="5" type="ORF">GXW80_10445</name>
</gene>
<dbReference type="GO" id="GO:0051287">
    <property type="term" value="F:NAD binding"/>
    <property type="evidence" value="ECO:0007669"/>
    <property type="project" value="InterPro"/>
</dbReference>
<evidence type="ECO:0000259" key="3">
    <source>
        <dbReference type="Pfam" id="PF03446"/>
    </source>
</evidence>
<dbReference type="PANTHER" id="PTHR43060:SF15">
    <property type="entry name" value="3-HYDROXYISOBUTYRATE DEHYDROGENASE-LIKE 1, MITOCHONDRIAL-RELATED"/>
    <property type="match status" value="1"/>
</dbReference>
<dbReference type="InterPro" id="IPR008927">
    <property type="entry name" value="6-PGluconate_DH-like_C_sf"/>
</dbReference>
<dbReference type="PANTHER" id="PTHR43060">
    <property type="entry name" value="3-HYDROXYISOBUTYRATE DEHYDROGENASE-LIKE 1, MITOCHONDRIAL-RELATED"/>
    <property type="match status" value="1"/>
</dbReference>
<dbReference type="Gene3D" id="3.40.50.720">
    <property type="entry name" value="NAD(P)-binding Rossmann-like Domain"/>
    <property type="match status" value="1"/>
</dbReference>
<proteinExistence type="inferred from homology"/>
<keyword evidence="5" id="KW-0614">Plasmid</keyword>
<feature type="region of interest" description="Disordered" evidence="2">
    <location>
        <begin position="1"/>
        <end position="23"/>
    </location>
</feature>
<dbReference type="SUPFAM" id="SSF51735">
    <property type="entry name" value="NAD(P)-binding Rossmann-fold domains"/>
    <property type="match status" value="1"/>
</dbReference>
<organism evidence="5 6">
    <name type="scientific">Rhizobium tropici</name>
    <dbReference type="NCBI Taxonomy" id="398"/>
    <lineage>
        <taxon>Bacteria</taxon>
        <taxon>Pseudomonadati</taxon>
        <taxon>Pseudomonadota</taxon>
        <taxon>Alphaproteobacteria</taxon>
        <taxon>Hyphomicrobiales</taxon>
        <taxon>Rhizobiaceae</taxon>
        <taxon>Rhizobium/Agrobacterium group</taxon>
        <taxon>Rhizobium</taxon>
    </lineage>
</organism>
<evidence type="ECO:0000313" key="6">
    <source>
        <dbReference type="Proteomes" id="UP000471190"/>
    </source>
</evidence>
<dbReference type="InterPro" id="IPR029154">
    <property type="entry name" value="HIBADH-like_NADP-bd"/>
</dbReference>
<dbReference type="GO" id="GO:0016491">
    <property type="term" value="F:oxidoreductase activity"/>
    <property type="evidence" value="ECO:0007669"/>
    <property type="project" value="InterPro"/>
</dbReference>
<dbReference type="SUPFAM" id="SSF48179">
    <property type="entry name" value="6-phosphogluconate dehydrogenase C-terminal domain-like"/>
    <property type="match status" value="1"/>
</dbReference>
<accession>A0A6P1C5B1</accession>
<comment type="similarity">
    <text evidence="1">Belongs to the HIBADH-related family.</text>
</comment>
<dbReference type="AlphaFoldDB" id="A0A6P1C5B1"/>
<feature type="domain" description="3-hydroxyisobutyrate dehydrogenase-like NAD-binding" evidence="4">
    <location>
        <begin position="266"/>
        <end position="386"/>
    </location>
</feature>
<dbReference type="GO" id="GO:0050661">
    <property type="term" value="F:NADP binding"/>
    <property type="evidence" value="ECO:0007669"/>
    <property type="project" value="InterPro"/>
</dbReference>
<dbReference type="PROSITE" id="PS00895">
    <property type="entry name" value="3_HYDROXYISOBUT_DH"/>
    <property type="match status" value="1"/>
</dbReference>
<dbReference type="InterPro" id="IPR013328">
    <property type="entry name" value="6PGD_dom2"/>
</dbReference>
<dbReference type="Pfam" id="PF14833">
    <property type="entry name" value="NAD_binding_11"/>
    <property type="match status" value="1"/>
</dbReference>
<feature type="domain" description="6-phosphogluconate dehydrogenase NADP-binding" evidence="3">
    <location>
        <begin position="104"/>
        <end position="262"/>
    </location>
</feature>
<name>A0A6P1C5B1_RHITR</name>
<evidence type="ECO:0000256" key="2">
    <source>
        <dbReference type="SAM" id="MobiDB-lite"/>
    </source>
</evidence>
<dbReference type="Gene3D" id="1.10.1040.10">
    <property type="entry name" value="N-(1-d-carboxylethyl)-l-norvaline Dehydrogenase, domain 2"/>
    <property type="match status" value="1"/>
</dbReference>
<dbReference type="InterPro" id="IPR006115">
    <property type="entry name" value="6PGDH_NADP-bd"/>
</dbReference>
<dbReference type="Proteomes" id="UP000471190">
    <property type="component" value="Unassembled WGS sequence"/>
</dbReference>
<comment type="caution">
    <text evidence="5">The sequence shown here is derived from an EMBL/GenBank/DDBJ whole genome shotgun (WGS) entry which is preliminary data.</text>
</comment>
<sequence>MRQTSANELPPANGELNSGEFGVTRDGGKVFLEERARQHESRSHVFCANSFDVEEAAMLTALHASMALRWDVPAYDVPVSRRRPELHQALETKPSPARGPGKPTIGFIGLGSMGLPMASHLLKSGFRVKGFDISENALRSFADSGGTAYPDATEAASETDVLMLMVVNIDQAHQALFERGALANSTRASVVVLMSTCPPGEVEQLAEAVIARGHRFLDAPVSGGVAGARDASLSIMVAGDRQTYEMSRNLFDVLGSKIYYLGERPGQASVAKAVNQLLCGVHLAAAAEALSLAERAGLDTSTVLEIVSGSAAASWMLNDRGQRMLLEDPEVTSAVDIFVKDLGIVLAAGSSARAALPLASVAHQFFLAASGQGSGSADDSQVIRAYRGMTAGQKEAKK</sequence>
<dbReference type="Pfam" id="PF03446">
    <property type="entry name" value="NAD_binding_2"/>
    <property type="match status" value="1"/>
</dbReference>
<dbReference type="GO" id="GO:0016054">
    <property type="term" value="P:organic acid catabolic process"/>
    <property type="evidence" value="ECO:0007669"/>
    <property type="project" value="UniProtKB-ARBA"/>
</dbReference>
<protein>
    <submittedName>
        <fullName evidence="5">NAD(P)-dependent oxidoreductase</fullName>
    </submittedName>
</protein>
<dbReference type="InterPro" id="IPR002204">
    <property type="entry name" value="3-OH-isobutyrate_DH-rel_CS"/>
</dbReference>
<dbReference type="EMBL" id="JAADZA010000008">
    <property type="protein sequence ID" value="NEV11412.1"/>
    <property type="molecule type" value="Genomic_DNA"/>
</dbReference>
<geneLocation type="plasmid" evidence="5">
    <name>pA12a</name>
</geneLocation>